<dbReference type="PROSITE" id="PS50893">
    <property type="entry name" value="ABC_TRANSPORTER_2"/>
    <property type="match status" value="1"/>
</dbReference>
<evidence type="ECO:0000256" key="2">
    <source>
        <dbReference type="ARBA" id="ARBA00022741"/>
    </source>
</evidence>
<dbReference type="SMART" id="SM00382">
    <property type="entry name" value="AAA"/>
    <property type="match status" value="1"/>
</dbReference>
<dbReference type="GO" id="GO:0016887">
    <property type="term" value="F:ATP hydrolysis activity"/>
    <property type="evidence" value="ECO:0007669"/>
    <property type="project" value="InterPro"/>
</dbReference>
<dbReference type="AlphaFoldDB" id="A0A1F8B9I6"/>
<comment type="caution">
    <text evidence="5">The sequence shown here is derived from an EMBL/GenBank/DDBJ whole genome shotgun (WGS) entry which is preliminary data.</text>
</comment>
<reference evidence="5 6" key="1">
    <citation type="journal article" date="2016" name="Nat. Commun.">
        <title>Thousands of microbial genomes shed light on interconnected biogeochemical processes in an aquifer system.</title>
        <authorList>
            <person name="Anantharaman K."/>
            <person name="Brown C.T."/>
            <person name="Hug L.A."/>
            <person name="Sharon I."/>
            <person name="Castelle C.J."/>
            <person name="Probst A.J."/>
            <person name="Thomas B.C."/>
            <person name="Singh A."/>
            <person name="Wilkins M.J."/>
            <person name="Karaoz U."/>
            <person name="Brodie E.L."/>
            <person name="Williams K.H."/>
            <person name="Hubbard S.S."/>
            <person name="Banfield J.F."/>
        </authorList>
    </citation>
    <scope>NUCLEOTIDE SEQUENCE [LARGE SCALE GENOMIC DNA]</scope>
</reference>
<dbReference type="PANTHER" id="PTHR24220:SF470">
    <property type="entry name" value="CELL DIVISION ATP-BINDING PROTEIN FTSE"/>
    <property type="match status" value="1"/>
</dbReference>
<protein>
    <recommendedName>
        <fullName evidence="4">ABC transporter domain-containing protein</fullName>
    </recommendedName>
</protein>
<keyword evidence="3" id="KW-0067">ATP-binding</keyword>
<dbReference type="Pfam" id="PF00005">
    <property type="entry name" value="ABC_tran"/>
    <property type="match status" value="1"/>
</dbReference>
<dbReference type="FunFam" id="3.40.50.300:FF:000056">
    <property type="entry name" value="Cell division ATP-binding protein FtsE"/>
    <property type="match status" value="1"/>
</dbReference>
<evidence type="ECO:0000313" key="5">
    <source>
        <dbReference type="EMBL" id="OGM60701.1"/>
    </source>
</evidence>
<dbReference type="GO" id="GO:0005524">
    <property type="term" value="F:ATP binding"/>
    <property type="evidence" value="ECO:0007669"/>
    <property type="project" value="UniProtKB-KW"/>
</dbReference>
<dbReference type="PROSITE" id="PS00211">
    <property type="entry name" value="ABC_TRANSPORTER_1"/>
    <property type="match status" value="1"/>
</dbReference>
<dbReference type="PANTHER" id="PTHR24220">
    <property type="entry name" value="IMPORT ATP-BINDING PROTEIN"/>
    <property type="match status" value="1"/>
</dbReference>
<evidence type="ECO:0000256" key="1">
    <source>
        <dbReference type="ARBA" id="ARBA00005417"/>
    </source>
</evidence>
<dbReference type="InterPro" id="IPR015854">
    <property type="entry name" value="ABC_transpr_LolD-like"/>
</dbReference>
<name>A0A1F8B9I6_9BACT</name>
<dbReference type="InterPro" id="IPR017871">
    <property type="entry name" value="ABC_transporter-like_CS"/>
</dbReference>
<gene>
    <name evidence="5" type="ORF">A2892_01500</name>
</gene>
<accession>A0A1F8B9I6</accession>
<dbReference type="GO" id="GO:0022857">
    <property type="term" value="F:transmembrane transporter activity"/>
    <property type="evidence" value="ECO:0007669"/>
    <property type="project" value="TreeGrafter"/>
</dbReference>
<evidence type="ECO:0000256" key="3">
    <source>
        <dbReference type="ARBA" id="ARBA00022840"/>
    </source>
</evidence>
<dbReference type="InterPro" id="IPR003439">
    <property type="entry name" value="ABC_transporter-like_ATP-bd"/>
</dbReference>
<dbReference type="SUPFAM" id="SSF52540">
    <property type="entry name" value="P-loop containing nucleoside triphosphate hydrolases"/>
    <property type="match status" value="1"/>
</dbReference>
<sequence length="231" mass="25695">MLQVKNVTKSFGSIVALKNVSFEVVDGEFVFITGPSGAGKTTLIRLILREILPDSGEILLGDQDVIKLKGKEIPKLRQKIGVVFQDFKVIPERTLRENIEIALAVVGVSKNEWKVRTDNVLQLVGLLERSELFPAQLSGGELQRASLARALVVNPTVILADEPTGNLDWKTAEAIMQLFQKINKEGKTVITATHHKMIVEKFRERVIELEEGRVTKDTSNSSKKRKGKRNG</sequence>
<evidence type="ECO:0000259" key="4">
    <source>
        <dbReference type="PROSITE" id="PS50893"/>
    </source>
</evidence>
<comment type="similarity">
    <text evidence="1">Belongs to the ABC transporter superfamily.</text>
</comment>
<dbReference type="Proteomes" id="UP000176404">
    <property type="component" value="Unassembled WGS sequence"/>
</dbReference>
<dbReference type="STRING" id="1802517.A2892_01500"/>
<dbReference type="InterPro" id="IPR027417">
    <property type="entry name" value="P-loop_NTPase"/>
</dbReference>
<organism evidence="5 6">
    <name type="scientific">Candidatus Woesebacteria bacterium RIFCSPLOWO2_01_FULL_39_10b</name>
    <dbReference type="NCBI Taxonomy" id="1802517"/>
    <lineage>
        <taxon>Bacteria</taxon>
        <taxon>Candidatus Woeseibacteriota</taxon>
    </lineage>
</organism>
<feature type="domain" description="ABC transporter" evidence="4">
    <location>
        <begin position="2"/>
        <end position="230"/>
    </location>
</feature>
<dbReference type="Gene3D" id="3.40.50.300">
    <property type="entry name" value="P-loop containing nucleotide triphosphate hydrolases"/>
    <property type="match status" value="1"/>
</dbReference>
<evidence type="ECO:0000313" key="6">
    <source>
        <dbReference type="Proteomes" id="UP000176404"/>
    </source>
</evidence>
<keyword evidence="2" id="KW-0547">Nucleotide-binding</keyword>
<dbReference type="InterPro" id="IPR003593">
    <property type="entry name" value="AAA+_ATPase"/>
</dbReference>
<proteinExistence type="inferred from homology"/>
<dbReference type="EMBL" id="MGHD01000003">
    <property type="protein sequence ID" value="OGM60701.1"/>
    <property type="molecule type" value="Genomic_DNA"/>
</dbReference>
<dbReference type="GO" id="GO:0005886">
    <property type="term" value="C:plasma membrane"/>
    <property type="evidence" value="ECO:0007669"/>
    <property type="project" value="TreeGrafter"/>
</dbReference>